<name>A0A383APA0_9ZZZZ</name>
<protein>
    <submittedName>
        <fullName evidence="1">Uncharacterized protein</fullName>
    </submittedName>
</protein>
<dbReference type="AlphaFoldDB" id="A0A383APA0"/>
<reference evidence="1" key="1">
    <citation type="submission" date="2018-05" db="EMBL/GenBank/DDBJ databases">
        <authorList>
            <person name="Lanie J.A."/>
            <person name="Ng W.-L."/>
            <person name="Kazmierczak K.M."/>
            <person name="Andrzejewski T.M."/>
            <person name="Davidsen T.M."/>
            <person name="Wayne K.J."/>
            <person name="Tettelin H."/>
            <person name="Glass J.I."/>
            <person name="Rusch D."/>
            <person name="Podicherti R."/>
            <person name="Tsui H.-C.T."/>
            <person name="Winkler M.E."/>
        </authorList>
    </citation>
    <scope>NUCLEOTIDE SEQUENCE</scope>
</reference>
<organism evidence="1">
    <name type="scientific">marine metagenome</name>
    <dbReference type="NCBI Taxonomy" id="408172"/>
    <lineage>
        <taxon>unclassified sequences</taxon>
        <taxon>metagenomes</taxon>
        <taxon>ecological metagenomes</taxon>
    </lineage>
</organism>
<feature type="non-terminal residue" evidence="1">
    <location>
        <position position="60"/>
    </location>
</feature>
<proteinExistence type="predicted"/>
<sequence length="60" mass="6788">MPPHALRLHKITAFAGEPADETREYGECRTWLLTQGHPSLIREVVESPRFIVASSEVEPM</sequence>
<accession>A0A383APA0</accession>
<dbReference type="EMBL" id="UINC01193674">
    <property type="protein sequence ID" value="SVE09401.1"/>
    <property type="molecule type" value="Genomic_DNA"/>
</dbReference>
<gene>
    <name evidence="1" type="ORF">METZ01_LOCUS462255</name>
</gene>
<evidence type="ECO:0000313" key="1">
    <source>
        <dbReference type="EMBL" id="SVE09401.1"/>
    </source>
</evidence>